<organism evidence="2 3">
    <name type="scientific">Hoylesella loescheii DSM 19665 = JCM 12249 = ATCC 15930</name>
    <dbReference type="NCBI Taxonomy" id="1122985"/>
    <lineage>
        <taxon>Bacteria</taxon>
        <taxon>Pseudomonadati</taxon>
        <taxon>Bacteroidota</taxon>
        <taxon>Bacteroidia</taxon>
        <taxon>Bacteroidales</taxon>
        <taxon>Prevotellaceae</taxon>
        <taxon>Hoylesella</taxon>
    </lineage>
</organism>
<protein>
    <submittedName>
        <fullName evidence="2">Uncharacterized protein</fullName>
    </submittedName>
</protein>
<evidence type="ECO:0000256" key="1">
    <source>
        <dbReference type="SAM" id="SignalP"/>
    </source>
</evidence>
<reference evidence="2 3" key="1">
    <citation type="submission" date="2013-08" db="EMBL/GenBank/DDBJ databases">
        <authorList>
            <person name="Weinstock G."/>
            <person name="Sodergren E."/>
            <person name="Wylie T."/>
            <person name="Fulton L."/>
            <person name="Fulton R."/>
            <person name="Fronick C."/>
            <person name="O'Laughlin M."/>
            <person name="Godfrey J."/>
            <person name="Miner T."/>
            <person name="Herter B."/>
            <person name="Appelbaum E."/>
            <person name="Cordes M."/>
            <person name="Lek S."/>
            <person name="Wollam A."/>
            <person name="Pepin K.H."/>
            <person name="Palsikar V.B."/>
            <person name="Mitreva M."/>
            <person name="Wilson R.K."/>
        </authorList>
    </citation>
    <scope>NUCLEOTIDE SEQUENCE [LARGE SCALE GENOMIC DNA]</scope>
    <source>
        <strain evidence="2 3">ATCC 15930</strain>
    </source>
</reference>
<dbReference type="AlphaFoldDB" id="A0A069QJW7"/>
<feature type="chain" id="PRO_5001665425" evidence="1">
    <location>
        <begin position="20"/>
        <end position="401"/>
    </location>
</feature>
<feature type="signal peptide" evidence="1">
    <location>
        <begin position="1"/>
        <end position="19"/>
    </location>
</feature>
<accession>A0A069QJW7</accession>
<dbReference type="EMBL" id="JNGW01000035">
    <property type="protein sequence ID" value="KDR52977.1"/>
    <property type="molecule type" value="Genomic_DNA"/>
</dbReference>
<proteinExistence type="predicted"/>
<dbReference type="Proteomes" id="UP000027442">
    <property type="component" value="Unassembled WGS sequence"/>
</dbReference>
<dbReference type="Pfam" id="PF14559">
    <property type="entry name" value="TPR_19"/>
    <property type="match status" value="1"/>
</dbReference>
<gene>
    <name evidence="2" type="ORF">HMPREF1991_00932</name>
</gene>
<dbReference type="RefSeq" id="WP_018966197.1">
    <property type="nucleotide sequence ID" value="NZ_KB899210.1"/>
</dbReference>
<dbReference type="PATRIC" id="fig|1122985.7.peg.964"/>
<keyword evidence="3" id="KW-1185">Reference proteome</keyword>
<keyword evidence="1" id="KW-0732">Signal</keyword>
<name>A0A069QJW7_HOYLO</name>
<sequence>MNRLYFILLLSFFALASSASLKKDLAQVKASLKTGKELDKAERIMNDVLAQPDNRKDVKTWLLLFDVIKKKYDQGNERLYLQQSADTVTMYDLTKKMCLTLKSIDSVEVINANGDASRLKYRKKHAEALFTYKPNLFFGGTYFMSKKMYDKAYDFFSLYIDCAQMPIFTGYDILNSDTKLPRAAFFSVFCGYKLHAPELALRYLPLAEKDKERHEYLLQYLADVYLSQNKTDKYMAILKEGFQDYPTQTYFYTRLIEHYSKNNNWASANEYIDQALTAMPEHLWLRVAKSTILLNLGRYDACIALCDSIIASHKDLPEVYLNAGLAYFNRAVEAEKTAKTSRDLRKKVATSYRSALPYMEQYRRLEPKDECRWLLPLYTIYLNLNMGKEFEEMDKLMKAAK</sequence>
<dbReference type="HOGENOM" id="CLU_043019_2_0_10"/>
<evidence type="ECO:0000313" key="2">
    <source>
        <dbReference type="EMBL" id="KDR52977.1"/>
    </source>
</evidence>
<dbReference type="InterPro" id="IPR011990">
    <property type="entry name" value="TPR-like_helical_dom_sf"/>
</dbReference>
<dbReference type="eggNOG" id="COG0457">
    <property type="taxonomic scope" value="Bacteria"/>
</dbReference>
<dbReference type="Gene3D" id="1.25.40.10">
    <property type="entry name" value="Tetratricopeptide repeat domain"/>
    <property type="match status" value="1"/>
</dbReference>
<evidence type="ECO:0000313" key="3">
    <source>
        <dbReference type="Proteomes" id="UP000027442"/>
    </source>
</evidence>
<comment type="caution">
    <text evidence="2">The sequence shown here is derived from an EMBL/GenBank/DDBJ whole genome shotgun (WGS) entry which is preliminary data.</text>
</comment>
<dbReference type="SUPFAM" id="SSF48452">
    <property type="entry name" value="TPR-like"/>
    <property type="match status" value="2"/>
</dbReference>